<evidence type="ECO:0000313" key="4">
    <source>
        <dbReference type="EMBL" id="CAE1278375.1"/>
    </source>
</evidence>
<dbReference type="InterPro" id="IPR036392">
    <property type="entry name" value="PLAT/LH2_dom_sf"/>
</dbReference>
<feature type="domain" description="PLAT" evidence="3">
    <location>
        <begin position="163"/>
        <end position="282"/>
    </location>
</feature>
<dbReference type="Gene3D" id="2.40.180.10">
    <property type="entry name" value="Catalase core domain"/>
    <property type="match status" value="7"/>
</dbReference>
<dbReference type="PROSITE" id="PS50095">
    <property type="entry name" value="PLAT"/>
    <property type="match status" value="8"/>
</dbReference>
<dbReference type="SMART" id="SM00308">
    <property type="entry name" value="LH2"/>
    <property type="match status" value="6"/>
</dbReference>
<keyword evidence="5" id="KW-1185">Reference proteome</keyword>
<protein>
    <recommendedName>
        <fullName evidence="3">PLAT domain-containing protein</fullName>
    </recommendedName>
</protein>
<comment type="caution">
    <text evidence="4">The sequence shown here is derived from an EMBL/GenBank/DDBJ whole genome shotgun (WGS) entry which is preliminary data.</text>
</comment>
<organism evidence="4 5">
    <name type="scientific">Acanthosepion pharaonis</name>
    <name type="common">Pharaoh cuttlefish</name>
    <name type="synonym">Sepia pharaonis</name>
    <dbReference type="NCBI Taxonomy" id="158019"/>
    <lineage>
        <taxon>Eukaryota</taxon>
        <taxon>Metazoa</taxon>
        <taxon>Spiralia</taxon>
        <taxon>Lophotrochozoa</taxon>
        <taxon>Mollusca</taxon>
        <taxon>Cephalopoda</taxon>
        <taxon>Coleoidea</taxon>
        <taxon>Decapodiformes</taxon>
        <taxon>Sepiida</taxon>
        <taxon>Sepiina</taxon>
        <taxon>Sepiidae</taxon>
        <taxon>Acanthosepion</taxon>
    </lineage>
</organism>
<feature type="domain" description="PLAT" evidence="3">
    <location>
        <begin position="1"/>
        <end position="22"/>
    </location>
</feature>
<dbReference type="PANTHER" id="PTHR45901">
    <property type="entry name" value="PROTEIN CBG12474"/>
    <property type="match status" value="1"/>
</dbReference>
<dbReference type="PANTHER" id="PTHR45901:SF7">
    <property type="entry name" value="OXYGEN-REGULATED PROTEIN 1"/>
    <property type="match status" value="1"/>
</dbReference>
<dbReference type="InterPro" id="IPR001024">
    <property type="entry name" value="PLAT/LH2_dom"/>
</dbReference>
<proteinExistence type="predicted"/>
<feature type="region of interest" description="Disordered" evidence="2">
    <location>
        <begin position="515"/>
        <end position="554"/>
    </location>
</feature>
<dbReference type="InterPro" id="IPR052970">
    <property type="entry name" value="Inner_ear_hair_cell_LOXHD"/>
</dbReference>
<comment type="caution">
    <text evidence="1">Lacks conserved residue(s) required for the propagation of feature annotation.</text>
</comment>
<dbReference type="CDD" id="cd01756">
    <property type="entry name" value="PLAT_repeat"/>
    <property type="match status" value="5"/>
</dbReference>
<dbReference type="Proteomes" id="UP000597762">
    <property type="component" value="Unassembled WGS sequence"/>
</dbReference>
<evidence type="ECO:0000256" key="2">
    <source>
        <dbReference type="SAM" id="MobiDB-lite"/>
    </source>
</evidence>
<reference evidence="4" key="1">
    <citation type="submission" date="2021-01" db="EMBL/GenBank/DDBJ databases">
        <authorList>
            <person name="Li R."/>
            <person name="Bekaert M."/>
        </authorList>
    </citation>
    <scope>NUCLEOTIDE SEQUENCE</scope>
    <source>
        <strain evidence="4">Farmed</strain>
    </source>
</reference>
<dbReference type="AlphaFoldDB" id="A0A812CT41"/>
<gene>
    <name evidence="4" type="ORF">SPHA_41237</name>
</gene>
<feature type="domain" description="PLAT" evidence="3">
    <location>
        <begin position="878"/>
        <end position="944"/>
    </location>
</feature>
<dbReference type="OrthoDB" id="5322100at2759"/>
<feature type="domain" description="PLAT" evidence="3">
    <location>
        <begin position="35"/>
        <end position="150"/>
    </location>
</feature>
<feature type="domain" description="PLAT" evidence="3">
    <location>
        <begin position="292"/>
        <end position="410"/>
    </location>
</feature>
<accession>A0A812CT41</accession>
<sequence>MFVCNRWLALDEDDGLIQRTLYEQKSLREIEQQKLPWFVFVYTGSKKNAGTNANVSMVVYGDNGKSDQISLANNNSNFKQGATDEFKINMIDIGIPYKIRIWHNNSGSFSGWFLEKVELRNIATKKEYVFYCNRWLATDEDDNQILRELPATGEGIKKPLPVITYKVEVYTGDILGAGTDANIFLNILGVFGDTGERFLTDSKTNKNKFERRKMDEFQIEAVTLMELKKIRIGHHSKHPGSGWYLNKVIITPSNDLDHSYTFECNRWLAVDEDDGATIREIFTGGFQMLKATTYNIQIKTGDVRGAGTDANVFIKIFGIKDDTEIFNLTTAENHTNKFERGHIDMFKINAADIGEIKKIKIGHDNSFPGAGWFLDKVKIDIPSKGEYYIFACHRWLDTDEDDGQTELFLKPSKMEKREKYLSYEVTVWTGNKNGAGTDANVFIRLFGKKGKTEKYFLRNKNDNFEAGMIDKFKIETRDVGQLLKIQVGHDGKGAFSEWFLEKLLIRHFRTDKKQQKHSSYVHDERKQLSSRNENIKDKTGTKSQQSAKKVRQEDEKRLKDDIEEYWFFVNQWFSKHDDDNGALIKEFVPTDAEGKPLPGMSEEIEYTVKVVTGDVMGAGTDANVFVNIYGELGDSADRQLSKSDNLNKFERNQEDVFTLKAVDLGKLLKLKIYHDNKGGGAAWFLNHVEVINSKTKDSYLFPCQRWLSTKDDDGQISRELVPLNKRNLDKSGSIREEAALETKAAVTTFYIKVITGNVWGAGTDANVFIILYGDIDNTGQVFLKSSLQSKNKFERGNTDEFVLEAVNIGELKKIKIGHDNASYGGAWFLEKVIIDCPSLGKTWTFPCGRWLALDKDDGKLEKELYPQEMATEKYIPCIPYEITTYTGDVSGASTDADVFIVLYGKTSSTQQKFLCANKKERKQRFKRNGVDKFVIEVSFYYFLL</sequence>
<dbReference type="Pfam" id="PF01477">
    <property type="entry name" value="PLAT"/>
    <property type="match status" value="6"/>
</dbReference>
<dbReference type="EMBL" id="CAHIKZ030001978">
    <property type="protein sequence ID" value="CAE1278375.1"/>
    <property type="molecule type" value="Genomic_DNA"/>
</dbReference>
<feature type="domain" description="PLAT" evidence="3">
    <location>
        <begin position="421"/>
        <end position="535"/>
    </location>
</feature>
<name>A0A812CT41_ACAPH</name>
<evidence type="ECO:0000313" key="5">
    <source>
        <dbReference type="Proteomes" id="UP000597762"/>
    </source>
</evidence>
<feature type="compositionally biased region" description="Basic and acidic residues" evidence="2">
    <location>
        <begin position="520"/>
        <end position="540"/>
    </location>
</feature>
<feature type="domain" description="PLAT" evidence="3">
    <location>
        <begin position="747"/>
        <end position="865"/>
    </location>
</feature>
<evidence type="ECO:0000256" key="1">
    <source>
        <dbReference type="PROSITE-ProRule" id="PRU00152"/>
    </source>
</evidence>
<evidence type="ECO:0000259" key="3">
    <source>
        <dbReference type="PROSITE" id="PS50095"/>
    </source>
</evidence>
<feature type="domain" description="PLAT" evidence="3">
    <location>
        <begin position="604"/>
        <end position="721"/>
    </location>
</feature>
<dbReference type="SUPFAM" id="SSF49723">
    <property type="entry name" value="Lipase/lipooxygenase domain (PLAT/LH2 domain)"/>
    <property type="match status" value="7"/>
</dbReference>